<comment type="caution">
    <text evidence="2">The sequence shown here is derived from an EMBL/GenBank/DDBJ whole genome shotgun (WGS) entry which is preliminary data.</text>
</comment>
<dbReference type="EMBL" id="QZVT01000007">
    <property type="protein sequence ID" value="RJT77953.1"/>
    <property type="molecule type" value="Genomic_DNA"/>
</dbReference>
<evidence type="ECO:0000313" key="3">
    <source>
        <dbReference type="Proteomes" id="UP000272560"/>
    </source>
</evidence>
<dbReference type="InterPro" id="IPR036661">
    <property type="entry name" value="Luciferase-like_sf"/>
</dbReference>
<dbReference type="OrthoDB" id="9780518at2"/>
<dbReference type="GO" id="GO:0005829">
    <property type="term" value="C:cytosol"/>
    <property type="evidence" value="ECO:0007669"/>
    <property type="project" value="TreeGrafter"/>
</dbReference>
<name>A0A3A5MBJ4_9MICC</name>
<keyword evidence="3" id="KW-1185">Reference proteome</keyword>
<organism evidence="2 3">
    <name type="scientific">Arthrobacter cheniae</name>
    <dbReference type="NCBI Taxonomy" id="1258888"/>
    <lineage>
        <taxon>Bacteria</taxon>
        <taxon>Bacillati</taxon>
        <taxon>Actinomycetota</taxon>
        <taxon>Actinomycetes</taxon>
        <taxon>Micrococcales</taxon>
        <taxon>Micrococcaceae</taxon>
        <taxon>Arthrobacter</taxon>
    </lineage>
</organism>
<dbReference type="GO" id="GO:0016705">
    <property type="term" value="F:oxidoreductase activity, acting on paired donors, with incorporation or reduction of molecular oxygen"/>
    <property type="evidence" value="ECO:0007669"/>
    <property type="project" value="InterPro"/>
</dbReference>
<dbReference type="Gene3D" id="3.20.20.30">
    <property type="entry name" value="Luciferase-like domain"/>
    <property type="match status" value="1"/>
</dbReference>
<dbReference type="Proteomes" id="UP000272560">
    <property type="component" value="Unassembled WGS sequence"/>
</dbReference>
<feature type="domain" description="Luciferase-like" evidence="1">
    <location>
        <begin position="1"/>
        <end position="112"/>
    </location>
</feature>
<gene>
    <name evidence="2" type="ORF">D6T63_13405</name>
</gene>
<evidence type="ECO:0000259" key="1">
    <source>
        <dbReference type="Pfam" id="PF00296"/>
    </source>
</evidence>
<dbReference type="PANTHER" id="PTHR30137:SF6">
    <property type="entry name" value="LUCIFERASE-LIKE MONOOXYGENASE"/>
    <property type="match status" value="1"/>
</dbReference>
<evidence type="ECO:0000313" key="2">
    <source>
        <dbReference type="EMBL" id="RJT77953.1"/>
    </source>
</evidence>
<dbReference type="Pfam" id="PF00296">
    <property type="entry name" value="Bac_luciferase"/>
    <property type="match status" value="1"/>
</dbReference>
<accession>A0A3A5MBJ4</accession>
<dbReference type="InterPro" id="IPR011251">
    <property type="entry name" value="Luciferase-like_dom"/>
</dbReference>
<dbReference type="RefSeq" id="WP_120149566.1">
    <property type="nucleotide sequence ID" value="NZ_QZVT01000007.1"/>
</dbReference>
<reference evidence="2 3" key="1">
    <citation type="submission" date="2018-09" db="EMBL/GenBank/DDBJ databases">
        <title>Novel species of Arthrobacter.</title>
        <authorList>
            <person name="Liu Q."/>
            <person name="Xin Y.-H."/>
        </authorList>
    </citation>
    <scope>NUCLEOTIDE SEQUENCE [LARGE SCALE GENOMIC DNA]</scope>
    <source>
        <strain evidence="2 3">Hz2</strain>
    </source>
</reference>
<dbReference type="SUPFAM" id="SSF51679">
    <property type="entry name" value="Bacterial luciferase-like"/>
    <property type="match status" value="1"/>
</dbReference>
<dbReference type="AlphaFoldDB" id="A0A3A5MBJ4"/>
<protein>
    <submittedName>
        <fullName evidence="2">LLM class flavin-dependent oxidoreductase</fullName>
    </submittedName>
</protein>
<dbReference type="PANTHER" id="PTHR30137">
    <property type="entry name" value="LUCIFERASE-LIKE MONOOXYGENASE"/>
    <property type="match status" value="1"/>
</dbReference>
<proteinExistence type="predicted"/>
<dbReference type="InterPro" id="IPR050766">
    <property type="entry name" value="Bact_Lucif_Oxidored"/>
</dbReference>
<sequence length="331" mass="36071">MRLSVLDQSPVAAGLRPAEALRETIRLARATEAMGYHRFWVAEHHASPGFAGTTPELLAMAVLDATGRMRVGTGGVLLAQHDPRRISESFDILAALHPGRVDLGVGRAGTADPDMFTDKLVQLHKSLHLMPDDESRTDLNFWLLGAGRGSAPLAATLGAGYAHAHFLNATSGRPAILQYASTFAPTNHRAHPEGLGAVRVITAPTSDEADRLADSVRLWRARKDLGLDQPFPNCTDSVISGWSEQELSHRADHDQRMIVGEPVTVVKQLKRLSRQMGVDELMISTPLPRFDDRIRSFELIEQAMHEVFTSGIDSYTSSGRTALTSESTSNL</sequence>